<reference evidence="1" key="1">
    <citation type="journal article" date="2014" name="Int. J. Syst. Evol. Microbiol.">
        <title>Complete genome sequence of Corynebacterium casei LMG S-19264T (=DSM 44701T), isolated from a smear-ripened cheese.</title>
        <authorList>
            <consortium name="US DOE Joint Genome Institute (JGI-PGF)"/>
            <person name="Walter F."/>
            <person name="Albersmeier A."/>
            <person name="Kalinowski J."/>
            <person name="Ruckert C."/>
        </authorList>
    </citation>
    <scope>NUCLEOTIDE SEQUENCE</scope>
    <source>
        <strain evidence="1">CGMCC 1.12726</strain>
    </source>
</reference>
<evidence type="ECO:0000313" key="1">
    <source>
        <dbReference type="EMBL" id="GGF98816.1"/>
    </source>
</evidence>
<reference evidence="1" key="2">
    <citation type="submission" date="2020-09" db="EMBL/GenBank/DDBJ databases">
        <authorList>
            <person name="Sun Q."/>
            <person name="Zhou Y."/>
        </authorList>
    </citation>
    <scope>NUCLEOTIDE SEQUENCE</scope>
    <source>
        <strain evidence="1">CGMCC 1.12726</strain>
    </source>
</reference>
<accession>A0A917FS49</accession>
<organism evidence="1 2">
    <name type="scientific">Arenimonas maotaiensis</name>
    <dbReference type="NCBI Taxonomy" id="1446479"/>
    <lineage>
        <taxon>Bacteria</taxon>
        <taxon>Pseudomonadati</taxon>
        <taxon>Pseudomonadota</taxon>
        <taxon>Gammaproteobacteria</taxon>
        <taxon>Lysobacterales</taxon>
        <taxon>Lysobacteraceae</taxon>
        <taxon>Arenimonas</taxon>
    </lineage>
</organism>
<proteinExistence type="predicted"/>
<keyword evidence="2" id="KW-1185">Reference proteome</keyword>
<protein>
    <submittedName>
        <fullName evidence="1">Uncharacterized protein</fullName>
    </submittedName>
</protein>
<sequence length="174" mass="19005">MSESSVQIKAGPRERFFNEGGDCIPPFTDSSWRGCCLNRDRFDATMIPRFLFEALVAATGTPEISVYFYTPEDSPALGVAANWAAFRAVASRPANQSLEHVICGASGNWAVLCELDIVVVGASPDVAARIDKELEQHGTSLKQMTIWDYPDLLSQDLRYAYMRAVVGLEPSGAP</sequence>
<dbReference type="Proteomes" id="UP000632858">
    <property type="component" value="Unassembled WGS sequence"/>
</dbReference>
<comment type="caution">
    <text evidence="1">The sequence shown here is derived from an EMBL/GenBank/DDBJ whole genome shotgun (WGS) entry which is preliminary data.</text>
</comment>
<dbReference type="EMBL" id="BMFO01000012">
    <property type="protein sequence ID" value="GGF98816.1"/>
    <property type="molecule type" value="Genomic_DNA"/>
</dbReference>
<evidence type="ECO:0000313" key="2">
    <source>
        <dbReference type="Proteomes" id="UP000632858"/>
    </source>
</evidence>
<dbReference type="AlphaFoldDB" id="A0A917FS49"/>
<name>A0A917FS49_9GAMM</name>
<gene>
    <name evidence="1" type="ORF">GCM10010960_20480</name>
</gene>